<feature type="domain" description="Ig-like" evidence="7">
    <location>
        <begin position="307"/>
        <end position="390"/>
    </location>
</feature>
<dbReference type="EMBL" id="CAJPWZ010000869">
    <property type="protein sequence ID" value="CAG2201842.1"/>
    <property type="molecule type" value="Genomic_DNA"/>
</dbReference>
<dbReference type="CDD" id="cd00096">
    <property type="entry name" value="Ig"/>
    <property type="match status" value="1"/>
</dbReference>
<feature type="region of interest" description="Disordered" evidence="5">
    <location>
        <begin position="513"/>
        <end position="645"/>
    </location>
</feature>
<feature type="compositionally biased region" description="Polar residues" evidence="5">
    <location>
        <begin position="188"/>
        <end position="224"/>
    </location>
</feature>
<evidence type="ECO:0000256" key="4">
    <source>
        <dbReference type="ARBA" id="ARBA00023319"/>
    </source>
</evidence>
<feature type="compositionally biased region" description="Low complexity" evidence="5">
    <location>
        <begin position="162"/>
        <end position="187"/>
    </location>
</feature>
<dbReference type="InterPro" id="IPR003598">
    <property type="entry name" value="Ig_sub2"/>
</dbReference>
<evidence type="ECO:0000256" key="5">
    <source>
        <dbReference type="SAM" id="MobiDB-lite"/>
    </source>
</evidence>
<dbReference type="InterPro" id="IPR003599">
    <property type="entry name" value="Ig_sub"/>
</dbReference>
<dbReference type="Gene3D" id="2.60.40.10">
    <property type="entry name" value="Immunoglobulins"/>
    <property type="match status" value="1"/>
</dbReference>
<evidence type="ECO:0000256" key="2">
    <source>
        <dbReference type="ARBA" id="ARBA00023157"/>
    </source>
</evidence>
<keyword evidence="2" id="KW-1015">Disulfide bond</keyword>
<dbReference type="SMART" id="SM00408">
    <property type="entry name" value="IGc2"/>
    <property type="match status" value="1"/>
</dbReference>
<dbReference type="PANTHER" id="PTHR44337">
    <property type="entry name" value="CARCINOEMBRYONIC ANTIGEN-RELATED CELL ADHESION MOLECULE 8"/>
    <property type="match status" value="1"/>
</dbReference>
<dbReference type="EC" id="3.4.22.-" evidence="8"/>
<sequence length="645" mass="71313">MFILFVDVESVSVEVGGNLSGILGENGTAIECSYTRENVRAITRVDFKAFNRRTVTFEQIAGYVPDDISILLPQGQYLKGRVTLTRITQNSTKAVMLINKLMCIDDTFYKCSVTYNDDYLLSHMDTSGNISIQVKEFNPFLFQKVTPSKPDIIFWMTVSADSSSTTPTVPMSATTSSSSSAETISTTNIDKQNDITASTHSTLQTTDHNTTSSTPSGDDLFTDSSYRTTTQSIQTTTTAQGIAEATETFLSEISDNCSYYRTSNLTFQVTADDNKAIIRCVVNSSMADSDMYVETAPIEVYYEVSEPNITKYPNKPYYVVGEDTSIILTCKSDGNPKPHYQWYKKNDSMLISTNESWTITDMNVTNSGIYTCNVNNTFNDDTYRNVKYVQIDIMNKADISTTQSSSIGSSSGVDKEEEKPEGNLGLVIGIVVAVVTVIVVIIVIIACRRRKSKFPTSTNVSNSFDDSKPKPVTETRTGDYDYIALEDDAPKEKVLTMALKNTPPQPAVYAQVNEATKLKNKPNTDGTENTDKKEEDPYAESQENVYDKAETHVTKKMRIKQNSNGDNKQSIQTSQVGSYANQGFEKDENRKVATVSPTVRSSSGSQNDEQTNSNRNSQSKKGYENIIGTDQTGISVEESSHRTAL</sequence>
<name>A0A8S3QXJ7_MYTED</name>
<feature type="transmembrane region" description="Helical" evidence="6">
    <location>
        <begin position="424"/>
        <end position="447"/>
    </location>
</feature>
<dbReference type="PROSITE" id="PS50835">
    <property type="entry name" value="IG_LIKE"/>
    <property type="match status" value="1"/>
</dbReference>
<keyword evidence="6" id="KW-0472">Membrane</keyword>
<keyword evidence="8" id="KW-0378">Hydrolase</keyword>
<dbReference type="InterPro" id="IPR052598">
    <property type="entry name" value="IgSF_CEA-related"/>
</dbReference>
<evidence type="ECO:0000256" key="3">
    <source>
        <dbReference type="ARBA" id="ARBA00023180"/>
    </source>
</evidence>
<evidence type="ECO:0000313" key="9">
    <source>
        <dbReference type="Proteomes" id="UP000683360"/>
    </source>
</evidence>
<feature type="compositionally biased region" description="Polar residues" evidence="5">
    <location>
        <begin position="595"/>
        <end position="620"/>
    </location>
</feature>
<dbReference type="SUPFAM" id="SSF48726">
    <property type="entry name" value="Immunoglobulin"/>
    <property type="match status" value="1"/>
</dbReference>
<keyword evidence="4" id="KW-0393">Immunoglobulin domain</keyword>
<feature type="compositionally biased region" description="Basic and acidic residues" evidence="5">
    <location>
        <begin position="465"/>
        <end position="479"/>
    </location>
</feature>
<dbReference type="SMART" id="SM00409">
    <property type="entry name" value="IG"/>
    <property type="match status" value="2"/>
</dbReference>
<feature type="compositionally biased region" description="Polar residues" evidence="5">
    <location>
        <begin position="560"/>
        <end position="581"/>
    </location>
</feature>
<dbReference type="InterPro" id="IPR036179">
    <property type="entry name" value="Ig-like_dom_sf"/>
</dbReference>
<accession>A0A8S3QXJ7</accession>
<keyword evidence="9" id="KW-1185">Reference proteome</keyword>
<comment type="caution">
    <text evidence="8">The sequence shown here is derived from an EMBL/GenBank/DDBJ whole genome shotgun (WGS) entry which is preliminary data.</text>
</comment>
<feature type="region of interest" description="Disordered" evidence="5">
    <location>
        <begin position="162"/>
        <end position="224"/>
    </location>
</feature>
<dbReference type="Pfam" id="PF13927">
    <property type="entry name" value="Ig_3"/>
    <property type="match status" value="1"/>
</dbReference>
<dbReference type="AlphaFoldDB" id="A0A8S3QXJ7"/>
<dbReference type="Proteomes" id="UP000683360">
    <property type="component" value="Unassembled WGS sequence"/>
</dbReference>
<gene>
    <name evidence="8" type="ORF">MEDL_16450</name>
</gene>
<evidence type="ECO:0000256" key="1">
    <source>
        <dbReference type="ARBA" id="ARBA00022729"/>
    </source>
</evidence>
<reference evidence="8" key="1">
    <citation type="submission" date="2021-03" db="EMBL/GenBank/DDBJ databases">
        <authorList>
            <person name="Bekaert M."/>
        </authorList>
    </citation>
    <scope>NUCLEOTIDE SEQUENCE</scope>
</reference>
<evidence type="ECO:0000259" key="7">
    <source>
        <dbReference type="PROSITE" id="PS50835"/>
    </source>
</evidence>
<evidence type="ECO:0000313" key="8">
    <source>
        <dbReference type="EMBL" id="CAG2201842.1"/>
    </source>
</evidence>
<dbReference type="OrthoDB" id="10039395at2759"/>
<dbReference type="InterPro" id="IPR007110">
    <property type="entry name" value="Ig-like_dom"/>
</dbReference>
<keyword evidence="6" id="KW-0812">Transmembrane</keyword>
<keyword evidence="6" id="KW-1133">Transmembrane helix</keyword>
<protein>
    <submittedName>
        <fullName evidence="8">MALT1</fullName>
        <ecNumber evidence="8">3.4.22.-</ecNumber>
    </submittedName>
</protein>
<keyword evidence="1" id="KW-0732">Signal</keyword>
<dbReference type="InterPro" id="IPR013783">
    <property type="entry name" value="Ig-like_fold"/>
</dbReference>
<dbReference type="PANTHER" id="PTHR44337:SF8">
    <property type="entry name" value="IMMUNOGLOBULIN SUBTYPE DOMAIN-CONTAINING PROTEIN"/>
    <property type="match status" value="1"/>
</dbReference>
<evidence type="ECO:0000256" key="6">
    <source>
        <dbReference type="SAM" id="Phobius"/>
    </source>
</evidence>
<feature type="compositionally biased region" description="Polar residues" evidence="5">
    <location>
        <begin position="455"/>
        <end position="464"/>
    </location>
</feature>
<proteinExistence type="predicted"/>
<keyword evidence="3" id="KW-0325">Glycoprotein</keyword>
<feature type="region of interest" description="Disordered" evidence="5">
    <location>
        <begin position="455"/>
        <end position="479"/>
    </location>
</feature>
<organism evidence="8 9">
    <name type="scientific">Mytilus edulis</name>
    <name type="common">Blue mussel</name>
    <dbReference type="NCBI Taxonomy" id="6550"/>
    <lineage>
        <taxon>Eukaryota</taxon>
        <taxon>Metazoa</taxon>
        <taxon>Spiralia</taxon>
        <taxon>Lophotrochozoa</taxon>
        <taxon>Mollusca</taxon>
        <taxon>Bivalvia</taxon>
        <taxon>Autobranchia</taxon>
        <taxon>Pteriomorphia</taxon>
        <taxon>Mytilida</taxon>
        <taxon>Mytiloidea</taxon>
        <taxon>Mytilidae</taxon>
        <taxon>Mytilinae</taxon>
        <taxon>Mytilus</taxon>
    </lineage>
</organism>
<dbReference type="GO" id="GO:0016787">
    <property type="term" value="F:hydrolase activity"/>
    <property type="evidence" value="ECO:0007669"/>
    <property type="project" value="UniProtKB-KW"/>
</dbReference>